<dbReference type="InterPro" id="IPR001054">
    <property type="entry name" value="A/G_cyclase"/>
</dbReference>
<dbReference type="Pfam" id="PF05226">
    <property type="entry name" value="CHASE2"/>
    <property type="match status" value="1"/>
</dbReference>
<keyword evidence="1" id="KW-1133">Transmembrane helix</keyword>
<dbReference type="Pfam" id="PF00211">
    <property type="entry name" value="Guanylate_cyc"/>
    <property type="match status" value="1"/>
</dbReference>
<keyword evidence="1" id="KW-0812">Transmembrane</keyword>
<dbReference type="RefSeq" id="WP_186941098.1">
    <property type="nucleotide sequence ID" value="NZ_JACOGA010000004.1"/>
</dbReference>
<dbReference type="InterPro" id="IPR029787">
    <property type="entry name" value="Nucleotide_cyclase"/>
</dbReference>
<dbReference type="PANTHER" id="PTHR43081">
    <property type="entry name" value="ADENYLATE CYCLASE, TERMINAL-DIFFERENTIATION SPECIFIC-RELATED"/>
    <property type="match status" value="1"/>
</dbReference>
<dbReference type="Proteomes" id="UP000624279">
    <property type="component" value="Unassembled WGS sequence"/>
</dbReference>
<keyword evidence="1" id="KW-0472">Membrane</keyword>
<dbReference type="PANTHER" id="PTHR43081:SF1">
    <property type="entry name" value="ADENYLATE CYCLASE, TERMINAL-DIFFERENTIATION SPECIFIC"/>
    <property type="match status" value="1"/>
</dbReference>
<dbReference type="CDD" id="cd07302">
    <property type="entry name" value="CHD"/>
    <property type="match status" value="1"/>
</dbReference>
<accession>A0ABR6Y8W7</accession>
<dbReference type="InterPro" id="IPR007890">
    <property type="entry name" value="CHASE2"/>
</dbReference>
<dbReference type="SMART" id="SM00044">
    <property type="entry name" value="CYCc"/>
    <property type="match status" value="1"/>
</dbReference>
<feature type="transmembrane region" description="Helical" evidence="1">
    <location>
        <begin position="373"/>
        <end position="397"/>
    </location>
</feature>
<evidence type="ECO:0000256" key="1">
    <source>
        <dbReference type="SAM" id="Phobius"/>
    </source>
</evidence>
<sequence>MRFPQTRFLTSLCVLLVVVFAGHFSPELTSPIDRFLSDWRSRVAIQWTNYQARRHSLDSKERRLVLIDIDEKSVAIEGAWPWPREKIAALLESLVEHYHASGVALDIVFPEARENDAVLAKQIKRSEVTGSVIYDLQSRHLPQLSYQLPSVMGAEFAKNAPRIIGQATTSNHPGIMPLRIGHITPVIDDDGAIRKIPGTICAPGRDLKCIPLFEASIMSGLLEQPQLRLQAGTGFFASPWELLVSDGIGSVVAHIPLDRDGLLAIPYRHLPSDWTAFSATDILRRRIDVQNVQSTIALIGSTAMGMADVIATPINPNAAGLEPHAEILSAMLDDSFSYRPRYAELLVLSVLFPLLLLLNYANRRWKKSVYAPLIYPVWLAIAFACGFVFSLGIYLFAHLLLPLFGFLIFPPLAILIYVLFALYRSNTEYFGLQKLMSTYLPKQVTNQQTDVARAQRIMDTSIDAARREITVLFADVRGFTGLVETQSPEVIAVLMDKVFGEMASAVIHHGGTIDKFIGDAVMAFWSGNEHQIDSKVAAATSGSDKQAADALMAAIEMHQRIQNLTDFCTQLGLPPVSISIGIESGMAIVGHFGSEQRRTYTAFGDVVVVASRLEALAAQFQEHILLGQGCAQQLDQDKLRHLGQTQIRGRSQSIQVFAPL</sequence>
<feature type="transmembrane region" description="Helical" evidence="1">
    <location>
        <begin position="342"/>
        <end position="361"/>
    </location>
</feature>
<protein>
    <submittedName>
        <fullName evidence="3">Adenylate/guanylate cyclase domain-containing protein</fullName>
    </submittedName>
</protein>
<name>A0ABR6Y8W7_9BURK</name>
<evidence type="ECO:0000313" key="3">
    <source>
        <dbReference type="EMBL" id="MBC3873055.1"/>
    </source>
</evidence>
<reference evidence="3 4" key="1">
    <citation type="submission" date="2020-08" db="EMBL/GenBank/DDBJ databases">
        <title>Novel species isolated from subtropical streams in China.</title>
        <authorList>
            <person name="Lu H."/>
        </authorList>
    </citation>
    <scope>NUCLEOTIDE SEQUENCE [LARGE SCALE GENOMIC DNA]</scope>
    <source>
        <strain evidence="3 4">LX15W</strain>
    </source>
</reference>
<dbReference type="Gene3D" id="3.30.70.1230">
    <property type="entry name" value="Nucleotide cyclase"/>
    <property type="match status" value="1"/>
</dbReference>
<comment type="caution">
    <text evidence="3">The sequence shown here is derived from an EMBL/GenBank/DDBJ whole genome shotgun (WGS) entry which is preliminary data.</text>
</comment>
<dbReference type="SMART" id="SM01080">
    <property type="entry name" value="CHASE2"/>
    <property type="match status" value="1"/>
</dbReference>
<feature type="domain" description="Guanylate cyclase" evidence="2">
    <location>
        <begin position="470"/>
        <end position="614"/>
    </location>
</feature>
<dbReference type="EMBL" id="JACOGA010000004">
    <property type="protein sequence ID" value="MBC3873055.1"/>
    <property type="molecule type" value="Genomic_DNA"/>
</dbReference>
<proteinExistence type="predicted"/>
<organism evidence="3 4">
    <name type="scientific">Undibacterium flavidum</name>
    <dbReference type="NCBI Taxonomy" id="2762297"/>
    <lineage>
        <taxon>Bacteria</taxon>
        <taxon>Pseudomonadati</taxon>
        <taxon>Pseudomonadota</taxon>
        <taxon>Betaproteobacteria</taxon>
        <taxon>Burkholderiales</taxon>
        <taxon>Oxalobacteraceae</taxon>
        <taxon>Undibacterium</taxon>
    </lineage>
</organism>
<gene>
    <name evidence="3" type="ORF">H8K55_05610</name>
</gene>
<dbReference type="InterPro" id="IPR050697">
    <property type="entry name" value="Adenylyl/Guanylyl_Cyclase_3/4"/>
</dbReference>
<dbReference type="SUPFAM" id="SSF55073">
    <property type="entry name" value="Nucleotide cyclase"/>
    <property type="match status" value="1"/>
</dbReference>
<evidence type="ECO:0000259" key="2">
    <source>
        <dbReference type="PROSITE" id="PS50125"/>
    </source>
</evidence>
<evidence type="ECO:0000313" key="4">
    <source>
        <dbReference type="Proteomes" id="UP000624279"/>
    </source>
</evidence>
<dbReference type="PROSITE" id="PS50125">
    <property type="entry name" value="GUANYLATE_CYCLASE_2"/>
    <property type="match status" value="1"/>
</dbReference>
<keyword evidence="4" id="KW-1185">Reference proteome</keyword>
<feature type="transmembrane region" description="Helical" evidence="1">
    <location>
        <begin position="403"/>
        <end position="423"/>
    </location>
</feature>